<dbReference type="Pfam" id="PF13640">
    <property type="entry name" value="2OG-FeII_Oxy_3"/>
    <property type="match status" value="1"/>
</dbReference>
<dbReference type="InterPro" id="IPR051559">
    <property type="entry name" value="HIF_prolyl_hydroxylases"/>
</dbReference>
<evidence type="ECO:0000256" key="1">
    <source>
        <dbReference type="ARBA" id="ARBA00001961"/>
    </source>
</evidence>
<keyword evidence="9" id="KW-1185">Reference proteome</keyword>
<dbReference type="InterPro" id="IPR044862">
    <property type="entry name" value="Pro_4_hyd_alph_FE2OG_OXY"/>
</dbReference>
<proteinExistence type="predicted"/>
<dbReference type="KEGG" id="salm:D0Y50_11360"/>
<dbReference type="Gene3D" id="2.60.120.620">
    <property type="entry name" value="q2cbj1_9rhob like domain"/>
    <property type="match status" value="1"/>
</dbReference>
<dbReference type="PROSITE" id="PS51471">
    <property type="entry name" value="FE2OG_OXY"/>
    <property type="match status" value="1"/>
</dbReference>
<dbReference type="AlphaFoldDB" id="A0A346NMZ3"/>
<dbReference type="PANTHER" id="PTHR12907">
    <property type="entry name" value="EGL NINE HOMOLOG-RELATED"/>
    <property type="match status" value="1"/>
</dbReference>
<dbReference type="RefSeq" id="WP_108567170.1">
    <property type="nucleotide sequence ID" value="NZ_CP031769.1"/>
</dbReference>
<dbReference type="EMBL" id="CP031769">
    <property type="protein sequence ID" value="AXR06900.1"/>
    <property type="molecule type" value="Genomic_DNA"/>
</dbReference>
<evidence type="ECO:0000313" key="8">
    <source>
        <dbReference type="EMBL" id="AXR06900.1"/>
    </source>
</evidence>
<gene>
    <name evidence="8" type="ORF">D0Y50_11360</name>
</gene>
<evidence type="ECO:0000256" key="6">
    <source>
        <dbReference type="ARBA" id="ARBA00023004"/>
    </source>
</evidence>
<dbReference type="GO" id="GO:0031418">
    <property type="term" value="F:L-ascorbic acid binding"/>
    <property type="evidence" value="ECO:0007669"/>
    <property type="project" value="UniProtKB-KW"/>
</dbReference>
<organism evidence="8 9">
    <name type="scientific">Salinimonas sediminis</name>
    <dbReference type="NCBI Taxonomy" id="2303538"/>
    <lineage>
        <taxon>Bacteria</taxon>
        <taxon>Pseudomonadati</taxon>
        <taxon>Pseudomonadota</taxon>
        <taxon>Gammaproteobacteria</taxon>
        <taxon>Alteromonadales</taxon>
        <taxon>Alteromonadaceae</taxon>
        <taxon>Alteromonas/Salinimonas group</taxon>
        <taxon>Salinimonas</taxon>
    </lineage>
</organism>
<dbReference type="Proteomes" id="UP000262073">
    <property type="component" value="Chromosome"/>
</dbReference>
<keyword evidence="4" id="KW-0223">Dioxygenase</keyword>
<feature type="domain" description="Fe2OG dioxygenase" evidence="7">
    <location>
        <begin position="116"/>
        <end position="218"/>
    </location>
</feature>
<dbReference type="GO" id="GO:0071456">
    <property type="term" value="P:cellular response to hypoxia"/>
    <property type="evidence" value="ECO:0007669"/>
    <property type="project" value="TreeGrafter"/>
</dbReference>
<evidence type="ECO:0000256" key="5">
    <source>
        <dbReference type="ARBA" id="ARBA00023002"/>
    </source>
</evidence>
<keyword evidence="2" id="KW-0479">Metal-binding</keyword>
<reference evidence="8 9" key="1">
    <citation type="submission" date="2018-08" db="EMBL/GenBank/DDBJ databases">
        <title>Salinimonas sediminis sp. nov., a piezophilic bacterium isolated from a deep-sea sediment sample from the New Britain Trench.</title>
        <authorList>
            <person name="Cao J."/>
        </authorList>
    </citation>
    <scope>NUCLEOTIDE SEQUENCE [LARGE SCALE GENOMIC DNA]</scope>
    <source>
        <strain evidence="8 9">N102</strain>
    </source>
</reference>
<dbReference type="SMART" id="SM00702">
    <property type="entry name" value="P4Hc"/>
    <property type="match status" value="1"/>
</dbReference>
<accession>A0A346NMZ3</accession>
<dbReference type="OrthoDB" id="9783171at2"/>
<keyword evidence="3" id="KW-0847">Vitamin C</keyword>
<evidence type="ECO:0000313" key="9">
    <source>
        <dbReference type="Proteomes" id="UP000262073"/>
    </source>
</evidence>
<evidence type="ECO:0000259" key="7">
    <source>
        <dbReference type="PROSITE" id="PS51471"/>
    </source>
</evidence>
<keyword evidence="6" id="KW-0408">Iron</keyword>
<dbReference type="GO" id="GO:0008198">
    <property type="term" value="F:ferrous iron binding"/>
    <property type="evidence" value="ECO:0007669"/>
    <property type="project" value="TreeGrafter"/>
</dbReference>
<name>A0A346NMZ3_9ALTE</name>
<comment type="cofactor">
    <cofactor evidence="1">
        <name>L-ascorbate</name>
        <dbReference type="ChEBI" id="CHEBI:38290"/>
    </cofactor>
</comment>
<evidence type="ECO:0000256" key="4">
    <source>
        <dbReference type="ARBA" id="ARBA00022964"/>
    </source>
</evidence>
<dbReference type="PANTHER" id="PTHR12907:SF26">
    <property type="entry name" value="HIF PROLYL HYDROXYLASE, ISOFORM C"/>
    <property type="match status" value="1"/>
</dbReference>
<evidence type="ECO:0000256" key="3">
    <source>
        <dbReference type="ARBA" id="ARBA00022896"/>
    </source>
</evidence>
<protein>
    <submittedName>
        <fullName evidence="8">2OG-Fe(II) oxygenase</fullName>
    </submittedName>
</protein>
<keyword evidence="5" id="KW-0560">Oxidoreductase</keyword>
<dbReference type="InterPro" id="IPR006620">
    <property type="entry name" value="Pro_4_hyd_alph"/>
</dbReference>
<dbReference type="GO" id="GO:0031543">
    <property type="term" value="F:peptidyl-proline dioxygenase activity"/>
    <property type="evidence" value="ECO:0007669"/>
    <property type="project" value="TreeGrafter"/>
</dbReference>
<dbReference type="InterPro" id="IPR005123">
    <property type="entry name" value="Oxoglu/Fe-dep_dioxygenase_dom"/>
</dbReference>
<evidence type="ECO:0000256" key="2">
    <source>
        <dbReference type="ARBA" id="ARBA00022723"/>
    </source>
</evidence>
<sequence length="230" mass="26055">MSHDAFSADILHSAPAPGLPDGDDALYERIAADLQQQGFSVQHNALPAAMTSALYQYQRELSHEYFAEAGIGRKQKFHKNEAVRTDKVCWIDGTSSTGDIWLQWCAALQRYLNRRLFMGLFSFESHFAHYRPGDFYKRHMDAFRGESNRVLSLVTYLNPEWQPQYGGELVIYRDAEDTTGISVTPALGTVVLFLSESFPHEVKPASTDRYSIAGWFRVNTSINNKVDPPK</sequence>